<feature type="domain" description="GST N-terminal" evidence="5">
    <location>
        <begin position="4"/>
        <end position="83"/>
    </location>
</feature>
<dbReference type="GO" id="GO:0005737">
    <property type="term" value="C:cytoplasm"/>
    <property type="evidence" value="ECO:0007669"/>
    <property type="project" value="TreeGrafter"/>
</dbReference>
<dbReference type="InterPro" id="IPR004045">
    <property type="entry name" value="Glutathione_S-Trfase_N"/>
</dbReference>
<dbReference type="GO" id="GO:0004364">
    <property type="term" value="F:glutathione transferase activity"/>
    <property type="evidence" value="ECO:0007669"/>
    <property type="project" value="UniProtKB-EC"/>
</dbReference>
<keyword evidence="2" id="KW-0808">Transferase</keyword>
<dbReference type="SUPFAM" id="SSF47616">
    <property type="entry name" value="GST C-terminal domain-like"/>
    <property type="match status" value="1"/>
</dbReference>
<dbReference type="FunFam" id="1.20.1050.10:FF:000012">
    <property type="entry name" value="Tau class glutathione S-transferase"/>
    <property type="match status" value="1"/>
</dbReference>
<dbReference type="CDD" id="cd03185">
    <property type="entry name" value="GST_C_Tau"/>
    <property type="match status" value="1"/>
</dbReference>
<sequence length="221" mass="25795">MSKEEVKLHGFWRSPYSRRVELALKIKGVEYEYIEEDLINKSPELLKYNPIHKKVLVFIHNENVIIESQVILEYIDETWKQNPIMSQDPYERAMARFWANFVDQKCLPSLRKALWGPETEQEKATEEAKENLKILEKELQGNNTFGGERIGFVDIVANVIAYWVSVYEEAVEKKILTEEFPALCNWRNEYVNNSIIKETLPPREKSIAHARAKYGTSKASS</sequence>
<dbReference type="Pfam" id="PF02798">
    <property type="entry name" value="GST_N"/>
    <property type="match status" value="1"/>
</dbReference>
<evidence type="ECO:0000313" key="8">
    <source>
        <dbReference type="Proteomes" id="UP001279734"/>
    </source>
</evidence>
<dbReference type="InterPro" id="IPR036282">
    <property type="entry name" value="Glutathione-S-Trfase_C_sf"/>
</dbReference>
<dbReference type="InterPro" id="IPR010987">
    <property type="entry name" value="Glutathione-S-Trfase_C-like"/>
</dbReference>
<dbReference type="SFLD" id="SFLDG00358">
    <property type="entry name" value="Main_(cytGST)"/>
    <property type="match status" value="1"/>
</dbReference>
<dbReference type="Gene3D" id="3.40.30.10">
    <property type="entry name" value="Glutaredoxin"/>
    <property type="match status" value="1"/>
</dbReference>
<dbReference type="FunFam" id="3.40.30.10:FF:000014">
    <property type="entry name" value="Tau class glutathione S-transferase"/>
    <property type="match status" value="1"/>
</dbReference>
<accession>A0AAD3SG69</accession>
<comment type="catalytic activity">
    <reaction evidence="3">
        <text>RX + glutathione = an S-substituted glutathione + a halide anion + H(+)</text>
        <dbReference type="Rhea" id="RHEA:16437"/>
        <dbReference type="ChEBI" id="CHEBI:15378"/>
        <dbReference type="ChEBI" id="CHEBI:16042"/>
        <dbReference type="ChEBI" id="CHEBI:17792"/>
        <dbReference type="ChEBI" id="CHEBI:57925"/>
        <dbReference type="ChEBI" id="CHEBI:90779"/>
        <dbReference type="EC" id="2.5.1.18"/>
    </reaction>
</comment>
<evidence type="ECO:0000256" key="3">
    <source>
        <dbReference type="ARBA" id="ARBA00047960"/>
    </source>
</evidence>
<protein>
    <recommendedName>
        <fullName evidence="1">glutathione transferase</fullName>
        <ecNumber evidence="1">2.5.1.18</ecNumber>
    </recommendedName>
</protein>
<dbReference type="PROSITE" id="PS50404">
    <property type="entry name" value="GST_NTER"/>
    <property type="match status" value="1"/>
</dbReference>
<dbReference type="Proteomes" id="UP001279734">
    <property type="component" value="Unassembled WGS sequence"/>
</dbReference>
<dbReference type="EC" id="2.5.1.18" evidence="1"/>
<evidence type="ECO:0000259" key="5">
    <source>
        <dbReference type="PROSITE" id="PS50404"/>
    </source>
</evidence>
<dbReference type="CDD" id="cd03058">
    <property type="entry name" value="GST_N_Tau"/>
    <property type="match status" value="1"/>
</dbReference>
<evidence type="ECO:0000256" key="2">
    <source>
        <dbReference type="ARBA" id="ARBA00022679"/>
    </source>
</evidence>
<dbReference type="InterPro" id="IPR004046">
    <property type="entry name" value="GST_C"/>
</dbReference>
<dbReference type="SFLD" id="SFLDG01152">
    <property type="entry name" value="Main.3:_Omega-_and_Tau-like"/>
    <property type="match status" value="1"/>
</dbReference>
<evidence type="ECO:0000256" key="4">
    <source>
        <dbReference type="RuleBase" id="RU003494"/>
    </source>
</evidence>
<name>A0AAD3SG69_NEPGR</name>
<dbReference type="SUPFAM" id="SSF52833">
    <property type="entry name" value="Thioredoxin-like"/>
    <property type="match status" value="1"/>
</dbReference>
<dbReference type="EMBL" id="BSYO01000009">
    <property type="protein sequence ID" value="GMH10195.1"/>
    <property type="molecule type" value="Genomic_DNA"/>
</dbReference>
<dbReference type="Gene3D" id="1.20.1050.10">
    <property type="match status" value="1"/>
</dbReference>
<comment type="similarity">
    <text evidence="4">Belongs to the GST superfamily.</text>
</comment>
<gene>
    <name evidence="7" type="ORF">Nepgr_012036</name>
</gene>
<dbReference type="InterPro" id="IPR036249">
    <property type="entry name" value="Thioredoxin-like_sf"/>
</dbReference>
<proteinExistence type="inferred from homology"/>
<dbReference type="InterPro" id="IPR040079">
    <property type="entry name" value="Glutathione_S-Trfase"/>
</dbReference>
<organism evidence="7 8">
    <name type="scientific">Nepenthes gracilis</name>
    <name type="common">Slender pitcher plant</name>
    <dbReference type="NCBI Taxonomy" id="150966"/>
    <lineage>
        <taxon>Eukaryota</taxon>
        <taxon>Viridiplantae</taxon>
        <taxon>Streptophyta</taxon>
        <taxon>Embryophyta</taxon>
        <taxon>Tracheophyta</taxon>
        <taxon>Spermatophyta</taxon>
        <taxon>Magnoliopsida</taxon>
        <taxon>eudicotyledons</taxon>
        <taxon>Gunneridae</taxon>
        <taxon>Pentapetalae</taxon>
        <taxon>Caryophyllales</taxon>
        <taxon>Nepenthaceae</taxon>
        <taxon>Nepenthes</taxon>
    </lineage>
</organism>
<evidence type="ECO:0000256" key="1">
    <source>
        <dbReference type="ARBA" id="ARBA00012452"/>
    </source>
</evidence>
<dbReference type="GO" id="GO:0006749">
    <property type="term" value="P:glutathione metabolic process"/>
    <property type="evidence" value="ECO:0007669"/>
    <property type="project" value="InterPro"/>
</dbReference>
<evidence type="ECO:0000313" key="7">
    <source>
        <dbReference type="EMBL" id="GMH10195.1"/>
    </source>
</evidence>
<feature type="domain" description="GST C-terminal" evidence="6">
    <location>
        <begin position="88"/>
        <end position="214"/>
    </location>
</feature>
<dbReference type="InterPro" id="IPR045074">
    <property type="entry name" value="GST_C_Tau"/>
</dbReference>
<dbReference type="SFLD" id="SFLDS00019">
    <property type="entry name" value="Glutathione_Transferase_(cytos"/>
    <property type="match status" value="1"/>
</dbReference>
<dbReference type="PROSITE" id="PS50405">
    <property type="entry name" value="GST_CTER"/>
    <property type="match status" value="1"/>
</dbReference>
<dbReference type="Pfam" id="PF00043">
    <property type="entry name" value="GST_C"/>
    <property type="match status" value="1"/>
</dbReference>
<reference evidence="7" key="1">
    <citation type="submission" date="2023-05" db="EMBL/GenBank/DDBJ databases">
        <title>Nepenthes gracilis genome sequencing.</title>
        <authorList>
            <person name="Fukushima K."/>
        </authorList>
    </citation>
    <scope>NUCLEOTIDE SEQUENCE</scope>
    <source>
        <strain evidence="7">SING2019-196</strain>
    </source>
</reference>
<keyword evidence="8" id="KW-1185">Reference proteome</keyword>
<dbReference type="AlphaFoldDB" id="A0AAD3SG69"/>
<comment type="caution">
    <text evidence="7">The sequence shown here is derived from an EMBL/GenBank/DDBJ whole genome shotgun (WGS) entry which is preliminary data.</text>
</comment>
<evidence type="ECO:0000259" key="6">
    <source>
        <dbReference type="PROSITE" id="PS50405"/>
    </source>
</evidence>
<dbReference type="InterPro" id="IPR045073">
    <property type="entry name" value="Omega/Tau-like"/>
</dbReference>
<dbReference type="PANTHER" id="PTHR11260:SF676">
    <property type="entry name" value="GLUTATHIONE S-TRANSFERASE U8"/>
    <property type="match status" value="1"/>
</dbReference>
<dbReference type="PANTHER" id="PTHR11260">
    <property type="entry name" value="GLUTATHIONE S-TRANSFERASE, GST, SUPERFAMILY, GST DOMAIN CONTAINING"/>
    <property type="match status" value="1"/>
</dbReference>